<proteinExistence type="predicted"/>
<organism evidence="4 5">
    <name type="scientific">Terriglobus roseus</name>
    <dbReference type="NCBI Taxonomy" id="392734"/>
    <lineage>
        <taxon>Bacteria</taxon>
        <taxon>Pseudomonadati</taxon>
        <taxon>Acidobacteriota</taxon>
        <taxon>Terriglobia</taxon>
        <taxon>Terriglobales</taxon>
        <taxon>Acidobacteriaceae</taxon>
        <taxon>Terriglobus</taxon>
    </lineage>
</organism>
<keyword evidence="2" id="KW-1133">Transmembrane helix</keyword>
<keyword evidence="5" id="KW-1185">Reference proteome</keyword>
<sequence>MRHFQLKALAALLALPFSAFAASTITGTVTNGTINKPSAGDTVTLIRLAQGMQEATHTTSDAKGHFSLDVPDEGIHLVRVTHEGANYFKPAPPGTTSVDIDVYSVAAKVPGVRLEADVMRLQTDTENKNLRIVQHFFLKNESTPPRTQFSPEATFDFTLPDGAVIEGGAAQGPGGMTVQSQPMPLAKKGHYSFNFAIRPGGQTQFQVSYHVPYSGSMKLTPTTVMPADNVIVMMPKQMKFDGGSTPWAPIQDEVDAQTFVARNLAAGDVAEFTVSGNGQLPKPTDTTEGSPAQPGAAGAPQGPMQAQPTGPSAEKPGGGLGNPIDTPDPLSKYKWWIIAGVGLLLAAGAGFLLSRPQNAQATATTPATGNGPTTASVVPSHANVAPANLLSVLRDELFQLESDKLTGKITEEQYARVKPALEIVLQNALERQKNA</sequence>
<evidence type="ECO:0000256" key="1">
    <source>
        <dbReference type="SAM" id="MobiDB-lite"/>
    </source>
</evidence>
<dbReference type="SUPFAM" id="SSF49478">
    <property type="entry name" value="Cna protein B-type domain"/>
    <property type="match status" value="1"/>
</dbReference>
<feature type="transmembrane region" description="Helical" evidence="2">
    <location>
        <begin position="333"/>
        <end position="353"/>
    </location>
</feature>
<keyword evidence="3" id="KW-0732">Signal</keyword>
<accession>A0A1G7IK62</accession>
<keyword evidence="2" id="KW-0472">Membrane</keyword>
<feature type="chain" id="PRO_5009241432" description="Carboxypeptidase regulatory-like domain-containing protein" evidence="3">
    <location>
        <begin position="22"/>
        <end position="435"/>
    </location>
</feature>
<feature type="signal peptide" evidence="3">
    <location>
        <begin position="1"/>
        <end position="21"/>
    </location>
</feature>
<dbReference type="EMBL" id="LT629690">
    <property type="protein sequence ID" value="SDF13122.1"/>
    <property type="molecule type" value="Genomic_DNA"/>
</dbReference>
<evidence type="ECO:0000313" key="5">
    <source>
        <dbReference type="Proteomes" id="UP000182427"/>
    </source>
</evidence>
<evidence type="ECO:0000256" key="3">
    <source>
        <dbReference type="SAM" id="SignalP"/>
    </source>
</evidence>
<keyword evidence="2" id="KW-0812">Transmembrane</keyword>
<name>A0A1G7IK62_9BACT</name>
<feature type="compositionally biased region" description="Polar residues" evidence="1">
    <location>
        <begin position="274"/>
        <end position="290"/>
    </location>
</feature>
<reference evidence="4 5" key="1">
    <citation type="submission" date="2016-10" db="EMBL/GenBank/DDBJ databases">
        <authorList>
            <person name="de Groot N.N."/>
        </authorList>
    </citation>
    <scope>NUCLEOTIDE SEQUENCE [LARGE SCALE GENOMIC DNA]</scope>
    <source>
        <strain evidence="4 5">GAS232</strain>
    </source>
</reference>
<dbReference type="AlphaFoldDB" id="A0A1G7IK62"/>
<evidence type="ECO:0008006" key="6">
    <source>
        <dbReference type="Google" id="ProtNLM"/>
    </source>
</evidence>
<gene>
    <name evidence="4" type="ORF">SAMN05444167_1482</name>
</gene>
<evidence type="ECO:0000313" key="4">
    <source>
        <dbReference type="EMBL" id="SDF13122.1"/>
    </source>
</evidence>
<feature type="region of interest" description="Disordered" evidence="1">
    <location>
        <begin position="274"/>
        <end position="325"/>
    </location>
</feature>
<feature type="compositionally biased region" description="Low complexity" evidence="1">
    <location>
        <begin position="291"/>
        <end position="311"/>
    </location>
</feature>
<dbReference type="OrthoDB" id="128483at2"/>
<evidence type="ECO:0000256" key="2">
    <source>
        <dbReference type="SAM" id="Phobius"/>
    </source>
</evidence>
<dbReference type="RefSeq" id="WP_083344566.1">
    <property type="nucleotide sequence ID" value="NZ_LT629690.1"/>
</dbReference>
<protein>
    <recommendedName>
        <fullName evidence="6">Carboxypeptidase regulatory-like domain-containing protein</fullName>
    </recommendedName>
</protein>
<dbReference type="Proteomes" id="UP000182427">
    <property type="component" value="Chromosome I"/>
</dbReference>